<dbReference type="Proteomes" id="UP000011682">
    <property type="component" value="Unassembled WGS sequence"/>
</dbReference>
<reference evidence="3" key="1">
    <citation type="submission" date="2013-05" db="EMBL/GenBank/DDBJ databases">
        <title>Genome assembly of Cystobacter fuscus DSM 2262.</title>
        <authorList>
            <person name="Sharma G."/>
            <person name="Khatri I."/>
            <person name="Kaur C."/>
            <person name="Mayilraj S."/>
            <person name="Subramanian S."/>
        </authorList>
    </citation>
    <scope>NUCLEOTIDE SEQUENCE [LARGE SCALE GENOMIC DNA]</scope>
    <source>
        <strain evidence="3">DSM 2262</strain>
    </source>
</reference>
<dbReference type="AlphaFoldDB" id="S9QR94"/>
<keyword evidence="2" id="KW-0472">Membrane</keyword>
<feature type="region of interest" description="Disordered" evidence="1">
    <location>
        <begin position="32"/>
        <end position="61"/>
    </location>
</feature>
<accession>S9QR94</accession>
<feature type="compositionally biased region" description="Pro residues" evidence="1">
    <location>
        <begin position="42"/>
        <end position="59"/>
    </location>
</feature>
<protein>
    <submittedName>
        <fullName evidence="3">Uncharacterized protein</fullName>
    </submittedName>
</protein>
<evidence type="ECO:0000313" key="4">
    <source>
        <dbReference type="Proteomes" id="UP000011682"/>
    </source>
</evidence>
<dbReference type="EMBL" id="ANAH02000020">
    <property type="protein sequence ID" value="EPX59108.1"/>
    <property type="molecule type" value="Genomic_DNA"/>
</dbReference>
<sequence>MRLSDKTGKVPRALGLVGVLALIATVMWMPEAPPEPEAEAPEPSPAPRQEMPEPPPPIPSGTVQRLRRLVPVFPGAQLIPMGQLQANGNPMEMGFFEVKASAREVMDFYIQQFEQRGRRVVEQPDGSGGGAVNYYDEKLGALVTVNVMAGGTQVSPSARVFPAIVEAPEGIHLKAEPPEMLPQPTGLVTVLRVDDQNPGPAKDSSTLTQIARGSPRELAGFYRKEMAVRGYSAVGGRSDKDVEVLDFERRGERVSVTLSAMNTKEGSPETIIAVVMETKQKEVRP</sequence>
<name>S9QR94_CYSF2</name>
<evidence type="ECO:0000256" key="1">
    <source>
        <dbReference type="SAM" id="MobiDB-lite"/>
    </source>
</evidence>
<keyword evidence="2" id="KW-1133">Transmembrane helix</keyword>
<comment type="caution">
    <text evidence="3">The sequence shown here is derived from an EMBL/GenBank/DDBJ whole genome shotgun (WGS) entry which is preliminary data.</text>
</comment>
<keyword evidence="4" id="KW-1185">Reference proteome</keyword>
<proteinExistence type="predicted"/>
<dbReference type="OrthoDB" id="5504018at2"/>
<gene>
    <name evidence="3" type="ORF">D187_003485</name>
</gene>
<dbReference type="RefSeq" id="WP_002624797.1">
    <property type="nucleotide sequence ID" value="NZ_ANAH02000020.1"/>
</dbReference>
<evidence type="ECO:0000256" key="2">
    <source>
        <dbReference type="SAM" id="Phobius"/>
    </source>
</evidence>
<feature type="transmembrane region" description="Helical" evidence="2">
    <location>
        <begin position="12"/>
        <end position="29"/>
    </location>
</feature>
<keyword evidence="2" id="KW-0812">Transmembrane</keyword>
<organism evidence="3 4">
    <name type="scientific">Cystobacter fuscus (strain ATCC 25194 / DSM 2262 / NBRC 100088 / M29)</name>
    <dbReference type="NCBI Taxonomy" id="1242864"/>
    <lineage>
        <taxon>Bacteria</taxon>
        <taxon>Pseudomonadati</taxon>
        <taxon>Myxococcota</taxon>
        <taxon>Myxococcia</taxon>
        <taxon>Myxococcales</taxon>
        <taxon>Cystobacterineae</taxon>
        <taxon>Archangiaceae</taxon>
        <taxon>Cystobacter</taxon>
    </lineage>
</organism>
<evidence type="ECO:0000313" key="3">
    <source>
        <dbReference type="EMBL" id="EPX59108.1"/>
    </source>
</evidence>